<evidence type="ECO:0000256" key="6">
    <source>
        <dbReference type="SAM" id="MobiDB-lite"/>
    </source>
</evidence>
<feature type="transmembrane region" description="Helical" evidence="7">
    <location>
        <begin position="244"/>
        <end position="266"/>
    </location>
</feature>
<dbReference type="PANTHER" id="PTHR12428">
    <property type="entry name" value="OXA1"/>
    <property type="match status" value="1"/>
</dbReference>
<dbReference type="CDD" id="cd20069">
    <property type="entry name" value="5TM_Oxa1-like"/>
    <property type="match status" value="1"/>
</dbReference>
<keyword evidence="2 5" id="KW-0812">Transmembrane</keyword>
<reference evidence="9" key="1">
    <citation type="submission" date="2013-12" db="EMBL/GenBank/DDBJ databases">
        <title>The Genome Sequence of Aphanomyces astaci APO3.</title>
        <authorList>
            <consortium name="The Broad Institute Genomics Platform"/>
            <person name="Russ C."/>
            <person name="Tyler B."/>
            <person name="van West P."/>
            <person name="Dieguez-Uribeondo J."/>
            <person name="Young S.K."/>
            <person name="Zeng Q."/>
            <person name="Gargeya S."/>
            <person name="Fitzgerald M."/>
            <person name="Abouelleil A."/>
            <person name="Alvarado L."/>
            <person name="Chapman S.B."/>
            <person name="Gainer-Dewar J."/>
            <person name="Goldberg J."/>
            <person name="Griggs A."/>
            <person name="Gujja S."/>
            <person name="Hansen M."/>
            <person name="Howarth C."/>
            <person name="Imamovic A."/>
            <person name="Ireland A."/>
            <person name="Larimer J."/>
            <person name="McCowan C."/>
            <person name="Murphy C."/>
            <person name="Pearson M."/>
            <person name="Poon T.W."/>
            <person name="Priest M."/>
            <person name="Roberts A."/>
            <person name="Saif S."/>
            <person name="Shea T."/>
            <person name="Sykes S."/>
            <person name="Wortman J."/>
            <person name="Nusbaum C."/>
            <person name="Birren B."/>
        </authorList>
    </citation>
    <scope>NUCLEOTIDE SEQUENCE [LARGE SCALE GENOMIC DNA]</scope>
    <source>
        <strain evidence="9">APO3</strain>
    </source>
</reference>
<dbReference type="PANTHER" id="PTHR12428:SF65">
    <property type="entry name" value="CYTOCHROME C OXIDASE ASSEMBLY PROTEIN COX18, MITOCHONDRIAL"/>
    <property type="match status" value="1"/>
</dbReference>
<dbReference type="GO" id="GO:0005743">
    <property type="term" value="C:mitochondrial inner membrane"/>
    <property type="evidence" value="ECO:0007669"/>
    <property type="project" value="TreeGrafter"/>
</dbReference>
<dbReference type="GO" id="GO:0032979">
    <property type="term" value="P:protein insertion into mitochondrial inner membrane from matrix"/>
    <property type="evidence" value="ECO:0007669"/>
    <property type="project" value="TreeGrafter"/>
</dbReference>
<dbReference type="RefSeq" id="XP_009834212.1">
    <property type="nucleotide sequence ID" value="XM_009835910.1"/>
</dbReference>
<protein>
    <recommendedName>
        <fullName evidence="8">Membrane insertase YidC/Oxa/ALB C-terminal domain-containing protein</fullName>
    </recommendedName>
</protein>
<dbReference type="AlphaFoldDB" id="W4G8S7"/>
<dbReference type="STRING" id="112090.W4G8S7"/>
<evidence type="ECO:0000313" key="9">
    <source>
        <dbReference type="EMBL" id="ETV76087.1"/>
    </source>
</evidence>
<dbReference type="GO" id="GO:0032977">
    <property type="term" value="F:membrane insertase activity"/>
    <property type="evidence" value="ECO:0007669"/>
    <property type="project" value="InterPro"/>
</dbReference>
<dbReference type="InterPro" id="IPR028055">
    <property type="entry name" value="YidC/Oxa/ALB_C"/>
</dbReference>
<evidence type="ECO:0000256" key="5">
    <source>
        <dbReference type="RuleBase" id="RU003945"/>
    </source>
</evidence>
<name>W4G8S7_APHAT</name>
<feature type="region of interest" description="Disordered" evidence="6">
    <location>
        <begin position="295"/>
        <end position="324"/>
    </location>
</feature>
<evidence type="ECO:0000256" key="3">
    <source>
        <dbReference type="ARBA" id="ARBA00022989"/>
    </source>
</evidence>
<organism evidence="9">
    <name type="scientific">Aphanomyces astaci</name>
    <name type="common">Crayfish plague agent</name>
    <dbReference type="NCBI Taxonomy" id="112090"/>
    <lineage>
        <taxon>Eukaryota</taxon>
        <taxon>Sar</taxon>
        <taxon>Stramenopiles</taxon>
        <taxon>Oomycota</taxon>
        <taxon>Saprolegniomycetes</taxon>
        <taxon>Saprolegniales</taxon>
        <taxon>Verrucalvaceae</taxon>
        <taxon>Aphanomyces</taxon>
    </lineage>
</organism>
<dbReference type="Pfam" id="PF02096">
    <property type="entry name" value="60KD_IMP"/>
    <property type="match status" value="1"/>
</dbReference>
<keyword evidence="3 7" id="KW-1133">Transmembrane helix</keyword>
<evidence type="ECO:0000256" key="4">
    <source>
        <dbReference type="ARBA" id="ARBA00023136"/>
    </source>
</evidence>
<keyword evidence="4 7" id="KW-0472">Membrane</keyword>
<evidence type="ECO:0000259" key="8">
    <source>
        <dbReference type="Pfam" id="PF02096"/>
    </source>
</evidence>
<evidence type="ECO:0000256" key="2">
    <source>
        <dbReference type="ARBA" id="ARBA00022692"/>
    </source>
</evidence>
<feature type="domain" description="Membrane insertase YidC/Oxa/ALB C-terminal" evidence="8">
    <location>
        <begin position="86"/>
        <end position="279"/>
    </location>
</feature>
<evidence type="ECO:0000256" key="7">
    <source>
        <dbReference type="SAM" id="Phobius"/>
    </source>
</evidence>
<dbReference type="VEuPathDB" id="FungiDB:H257_09631"/>
<comment type="similarity">
    <text evidence="5">Belongs to the OXA1/ALB3/YidC family.</text>
</comment>
<evidence type="ECO:0000256" key="1">
    <source>
        <dbReference type="ARBA" id="ARBA00004141"/>
    </source>
</evidence>
<accession>W4G8S7</accession>
<dbReference type="InterPro" id="IPR001708">
    <property type="entry name" value="YidC/ALB3/OXA1/COX18"/>
</dbReference>
<dbReference type="GeneID" id="20811627"/>
<proteinExistence type="inferred from homology"/>
<comment type="subcellular location">
    <subcellularLocation>
        <location evidence="1 5">Membrane</location>
        <topology evidence="1 5">Multi-pass membrane protein</topology>
    </subcellularLocation>
</comment>
<sequence length="324" mass="35996">MIILRLLRRPAAASALTVRHAMRFSSQSTSGLGEIPDGSVVPPLPMLDQPIVPVDDPWVLVDAAQRLIEAVHVTTGLPWWATFGATAIAVRGTLFPLMVYQIKATERMAEAAKDTREVWKAYLYARMFLPPAIPQKQVEAFQLMYKGVKLTWEKHNTHPIQCVATPLVQIPTFLLMAYSTRELVRSGKVDGLDTGGVWLFQNLVEADSTFILPALAVGCTYLNFELMGTSKIKLLQSLKNKFQYIPLLSFPFICQIPQGIFFYWLASSWCSFAQTMALRQPSIRRALGLKDVPTATASPSISAQDPAKSLLPSTPLPATRPKRR</sequence>
<dbReference type="OrthoDB" id="2148490at2759"/>
<gene>
    <name evidence="9" type="ORF">H257_09631</name>
</gene>
<dbReference type="EMBL" id="KI913137">
    <property type="protein sequence ID" value="ETV76087.1"/>
    <property type="molecule type" value="Genomic_DNA"/>
</dbReference>